<dbReference type="FunFam" id="1.10.3520.10:FF:000001">
    <property type="entry name" value="Pleckstrin domain-containing family A member 8"/>
    <property type="match status" value="1"/>
</dbReference>
<feature type="domain" description="Glycolipid transfer protein" evidence="2">
    <location>
        <begin position="30"/>
        <end position="166"/>
    </location>
</feature>
<evidence type="ECO:0000256" key="1">
    <source>
        <dbReference type="ARBA" id="ARBA00022448"/>
    </source>
</evidence>
<dbReference type="RefSeq" id="XP_056479593.1">
    <property type="nucleotide sequence ID" value="XM_056614552.1"/>
</dbReference>
<dbReference type="GO" id="GO:1902387">
    <property type="term" value="F:ceramide 1-phosphate binding"/>
    <property type="evidence" value="ECO:0007669"/>
    <property type="project" value="TreeGrafter"/>
</dbReference>
<dbReference type="Gene3D" id="1.10.3520.10">
    <property type="entry name" value="Glycolipid transfer protein"/>
    <property type="match status" value="1"/>
</dbReference>
<reference evidence="3" key="1">
    <citation type="submission" date="2022-11" db="EMBL/GenBank/DDBJ databases">
        <authorList>
            <person name="Petersen C."/>
        </authorList>
    </citation>
    <scope>NUCLEOTIDE SEQUENCE</scope>
    <source>
        <strain evidence="3">IBT 30761</strain>
    </source>
</reference>
<dbReference type="AlphaFoldDB" id="A0A9W9KN11"/>
<name>A0A9W9KN11_9EURO</name>
<dbReference type="GeneID" id="81353531"/>
<dbReference type="PANTHER" id="PTHR10219">
    <property type="entry name" value="GLYCOLIPID TRANSFER PROTEIN-RELATED"/>
    <property type="match status" value="1"/>
</dbReference>
<keyword evidence="4" id="KW-1185">Reference proteome</keyword>
<dbReference type="GO" id="GO:1902388">
    <property type="term" value="F:ceramide 1-phosphate transfer activity"/>
    <property type="evidence" value="ECO:0007669"/>
    <property type="project" value="TreeGrafter"/>
</dbReference>
<dbReference type="EMBL" id="JAPQKI010000002">
    <property type="protein sequence ID" value="KAJ5111523.1"/>
    <property type="molecule type" value="Genomic_DNA"/>
</dbReference>
<dbReference type="Pfam" id="PF08718">
    <property type="entry name" value="GLTP"/>
    <property type="match status" value="1"/>
</dbReference>
<evidence type="ECO:0000313" key="4">
    <source>
        <dbReference type="Proteomes" id="UP001149074"/>
    </source>
</evidence>
<comment type="caution">
    <text evidence="3">The sequence shown here is derived from an EMBL/GenBank/DDBJ whole genome shotgun (WGS) entry which is preliminary data.</text>
</comment>
<dbReference type="InterPro" id="IPR036497">
    <property type="entry name" value="GLTP_sf"/>
</dbReference>
<dbReference type="Proteomes" id="UP001149074">
    <property type="component" value="Unassembled WGS sequence"/>
</dbReference>
<dbReference type="SUPFAM" id="SSF110004">
    <property type="entry name" value="Glycolipid transfer protein, GLTP"/>
    <property type="match status" value="1"/>
</dbReference>
<evidence type="ECO:0000259" key="2">
    <source>
        <dbReference type="Pfam" id="PF08718"/>
    </source>
</evidence>
<protein>
    <recommendedName>
        <fullName evidence="2">Glycolipid transfer protein domain-containing protein</fullName>
    </recommendedName>
</protein>
<organism evidence="3 4">
    <name type="scientific">Penicillium argentinense</name>
    <dbReference type="NCBI Taxonomy" id="1131581"/>
    <lineage>
        <taxon>Eukaryota</taxon>
        <taxon>Fungi</taxon>
        <taxon>Dikarya</taxon>
        <taxon>Ascomycota</taxon>
        <taxon>Pezizomycotina</taxon>
        <taxon>Eurotiomycetes</taxon>
        <taxon>Eurotiomycetidae</taxon>
        <taxon>Eurotiales</taxon>
        <taxon>Aspergillaceae</taxon>
        <taxon>Penicillium</taxon>
    </lineage>
</organism>
<accession>A0A9W9KN11</accession>
<dbReference type="GO" id="GO:0005829">
    <property type="term" value="C:cytosol"/>
    <property type="evidence" value="ECO:0007669"/>
    <property type="project" value="TreeGrafter"/>
</dbReference>
<keyword evidence="1" id="KW-0813">Transport</keyword>
<reference evidence="3" key="2">
    <citation type="journal article" date="2023" name="IMA Fungus">
        <title>Comparative genomic study of the Penicillium genus elucidates a diverse pangenome and 15 lateral gene transfer events.</title>
        <authorList>
            <person name="Petersen C."/>
            <person name="Sorensen T."/>
            <person name="Nielsen M.R."/>
            <person name="Sondergaard T.E."/>
            <person name="Sorensen J.L."/>
            <person name="Fitzpatrick D.A."/>
            <person name="Frisvad J.C."/>
            <person name="Nielsen K.L."/>
        </authorList>
    </citation>
    <scope>NUCLEOTIDE SEQUENCE</scope>
    <source>
        <strain evidence="3">IBT 30761</strain>
    </source>
</reference>
<dbReference type="PANTHER" id="PTHR10219:SF25">
    <property type="entry name" value="PLECKSTRIN HOMOLOGY DOMAIN-CONTAINING FAMILY A MEMBER 8"/>
    <property type="match status" value="1"/>
</dbReference>
<evidence type="ECO:0000313" key="3">
    <source>
        <dbReference type="EMBL" id="KAJ5111523.1"/>
    </source>
</evidence>
<dbReference type="InterPro" id="IPR014830">
    <property type="entry name" value="Glycolipid_transfer_prot_dom"/>
</dbReference>
<sequence>MSAEIPAGGTWFDTLKGRSFEDVPIVDGNISTEEFIRAAKSLVTLFDVIGGTGLSFVKSDMTGNIDKVEKRFQEAPAESQTLQDLVNNEPGKKPASEGLLWLVRGLEFTAKALRHNLDNSSAELKTSFNDAYEGSLKPHHNWFAKKAFGLAVGAVPTREKFYELLGGKQEQISGPMEQEVAALEKVVSILKDFKPLQELK</sequence>
<dbReference type="GO" id="GO:0016020">
    <property type="term" value="C:membrane"/>
    <property type="evidence" value="ECO:0007669"/>
    <property type="project" value="TreeGrafter"/>
</dbReference>
<gene>
    <name evidence="3" type="ORF">N7532_002058</name>
</gene>
<dbReference type="OrthoDB" id="205255at2759"/>
<proteinExistence type="predicted"/>